<comment type="caution">
    <text evidence="2">The sequence shown here is derived from an EMBL/GenBank/DDBJ whole genome shotgun (WGS) entry which is preliminary data.</text>
</comment>
<dbReference type="InterPro" id="IPR032314">
    <property type="entry name" value="DUF4845"/>
</dbReference>
<evidence type="ECO:0000256" key="1">
    <source>
        <dbReference type="SAM" id="Phobius"/>
    </source>
</evidence>
<feature type="transmembrane region" description="Helical" evidence="1">
    <location>
        <begin position="12"/>
        <end position="33"/>
    </location>
</feature>
<keyword evidence="1" id="KW-1133">Transmembrane helix</keyword>
<sequence>MKLRQQQSGMSLLGMLCVAIMIGFFVMCLLKMGPSYFEYLSVKEIMSKVSAEYKSDQTSIADIRRRIANLLNTNQIYGLKPQDVEVFRKEGKTYIDASYEVRIPVMWRIDAMFKFDDLKFEAGRPEPLPPTP</sequence>
<keyword evidence="1" id="KW-0812">Transmembrane</keyword>
<evidence type="ECO:0000313" key="2">
    <source>
        <dbReference type="EMBL" id="TXS91433.1"/>
    </source>
</evidence>
<dbReference type="Pfam" id="PF16137">
    <property type="entry name" value="DUF4845"/>
    <property type="match status" value="1"/>
</dbReference>
<reference evidence="2 3" key="1">
    <citation type="submission" date="2019-08" db="EMBL/GenBank/DDBJ databases">
        <title>Parahaliea maris sp. nov., isolated from the surface seawater.</title>
        <authorList>
            <person name="Liu Y."/>
        </authorList>
    </citation>
    <scope>NUCLEOTIDE SEQUENCE [LARGE SCALE GENOMIC DNA]</scope>
    <source>
        <strain evidence="2 3">S2-26</strain>
    </source>
</reference>
<dbReference type="Proteomes" id="UP000321933">
    <property type="component" value="Unassembled WGS sequence"/>
</dbReference>
<dbReference type="EMBL" id="VRYZ01000004">
    <property type="protein sequence ID" value="TXS91433.1"/>
    <property type="molecule type" value="Genomic_DNA"/>
</dbReference>
<keyword evidence="1" id="KW-0472">Membrane</keyword>
<dbReference type="OrthoDB" id="5734946at2"/>
<accession>A0A5C8ZSE3</accession>
<dbReference type="RefSeq" id="WP_148064064.1">
    <property type="nucleotide sequence ID" value="NZ_VRYZ01000004.1"/>
</dbReference>
<keyword evidence="3" id="KW-1185">Reference proteome</keyword>
<name>A0A5C8ZSE3_9GAMM</name>
<proteinExistence type="predicted"/>
<organism evidence="2 3">
    <name type="scientific">Parahaliea aestuarii</name>
    <dbReference type="NCBI Taxonomy" id="1852021"/>
    <lineage>
        <taxon>Bacteria</taxon>
        <taxon>Pseudomonadati</taxon>
        <taxon>Pseudomonadota</taxon>
        <taxon>Gammaproteobacteria</taxon>
        <taxon>Cellvibrionales</taxon>
        <taxon>Halieaceae</taxon>
        <taxon>Parahaliea</taxon>
    </lineage>
</organism>
<evidence type="ECO:0000313" key="3">
    <source>
        <dbReference type="Proteomes" id="UP000321933"/>
    </source>
</evidence>
<protein>
    <submittedName>
        <fullName evidence="2">DUF4845 domain-containing protein</fullName>
    </submittedName>
</protein>
<gene>
    <name evidence="2" type="ORF">FVW59_09650</name>
</gene>
<dbReference type="AlphaFoldDB" id="A0A5C8ZSE3"/>